<dbReference type="InterPro" id="IPR009161">
    <property type="entry name" value="6-Pfructokinase_euk"/>
</dbReference>
<accession>A0A671Z1G9</accession>
<proteinExistence type="inferred from homology"/>
<keyword evidence="8 13" id="KW-0418">Kinase</keyword>
<evidence type="ECO:0000256" key="8">
    <source>
        <dbReference type="ARBA" id="ARBA00022777"/>
    </source>
</evidence>
<name>A0A671Z1G9_SPAAU</name>
<dbReference type="FunFam" id="3.40.50.460:FF:000001">
    <property type="entry name" value="ATP-dependent 6-phosphofructokinase"/>
    <property type="match status" value="1"/>
</dbReference>
<evidence type="ECO:0000256" key="4">
    <source>
        <dbReference type="ARBA" id="ARBA00022533"/>
    </source>
</evidence>
<dbReference type="GO" id="GO:0048029">
    <property type="term" value="F:monosaccharide binding"/>
    <property type="evidence" value="ECO:0007669"/>
    <property type="project" value="TreeGrafter"/>
</dbReference>
<sequence length="826" mass="90912">MLTNTPHTSWKSEFLTKLTKCHSSFQLQNLETTRALNPKVLSFILSLCTSLGYMDTVSNTSGQAGECFLRTLLFRPSGMNGAVRAVVRMGIYVGAKVYFIHEGYQGMVDGGDNIKEATWESVSSMLQVGGTVIGSARCKEFRNHEGRLKAAHNLVQRGITNLCVIGGDGSLTGANLFREEWSGLLDELLQQGLIDEEASRRNSELHIVGMVGSIDNDFCGTDMTIGTDSALHRIIEVVDAIMTTAQSHQRTFVLEVMGRHCGYLALVSALACGADWVFIPEMPPEDGWEDSMCQKLSESRSRGSRLNIIIVAEGAIDRQGQPITSDFVKDLVVRCLGFDTRVTILGHVQRGGTPSAFDRILASRMGVEAVLALLEASTNTPACVVSLVGNQAVRLPLMECVQMTQEVQKAMDEKKFEEAVRLRGSIWPYCTELPGLALCVCVCVCVCVTAALCPPQSSFNVAVLNVGAPAAGMNAAVRSAVRVGITEGHKMFAVSDGFEGFYKGQIKEIKWGDVGGWTGQGEKVSFVMIVFGLTIYYGHHHQAFESLLQLYEARADYEEFCIPVCMLPATISNNVPGTDLSIGADTSLNAIVETCDRIKQSASGTKRRVFIIETMGGYCGYLATVGGLAAGADTVYIYEEPFDIRDLQANVEHLTQKMKTSIQRGLVLRNENCNENFTTDFVYQLYTEEGRGVFDCRKNILGHMQQGGAPSPFDRNFSTKISAKAMQWITRTLKDSFKGGRVFANSEDTACLLGMRRRALVFQPVSQLRDETDFVHRIPKEQWWLKLRPLMKILAKYKTSYDVSDSGQLEHVTRVRPKESNTSATI</sequence>
<reference evidence="15" key="3">
    <citation type="submission" date="2025-09" db="UniProtKB">
        <authorList>
            <consortium name="Ensembl"/>
        </authorList>
    </citation>
    <scope>IDENTIFICATION</scope>
</reference>
<dbReference type="Pfam" id="PF00365">
    <property type="entry name" value="PFK"/>
    <property type="match status" value="3"/>
</dbReference>
<keyword evidence="10" id="KW-0460">Magnesium</keyword>
<dbReference type="GO" id="GO:0016020">
    <property type="term" value="C:membrane"/>
    <property type="evidence" value="ECO:0007669"/>
    <property type="project" value="TreeGrafter"/>
</dbReference>
<dbReference type="GO" id="GO:0003872">
    <property type="term" value="F:6-phosphofructokinase activity"/>
    <property type="evidence" value="ECO:0007669"/>
    <property type="project" value="UniProtKB-EC"/>
</dbReference>
<protein>
    <recommendedName>
        <fullName evidence="13">6-phosphofructokinase</fullName>
        <ecNumber evidence="13">2.7.1.11</ecNumber>
    </recommendedName>
    <alternativeName>
        <fullName evidence="13">Phosphohexokinase</fullName>
    </alternativeName>
</protein>
<dbReference type="GO" id="GO:0042802">
    <property type="term" value="F:identical protein binding"/>
    <property type="evidence" value="ECO:0007669"/>
    <property type="project" value="TreeGrafter"/>
</dbReference>
<dbReference type="PANTHER" id="PTHR13697:SF53">
    <property type="entry name" value="ATP-DEPENDENT 6-PHOSPHOFRUCTOKINASE"/>
    <property type="match status" value="1"/>
</dbReference>
<feature type="domain" description="Phosphofructokinase" evidence="14">
    <location>
        <begin position="542"/>
        <end position="729"/>
    </location>
</feature>
<keyword evidence="3" id="KW-0963">Cytoplasm</keyword>
<evidence type="ECO:0000256" key="5">
    <source>
        <dbReference type="ARBA" id="ARBA00022679"/>
    </source>
</evidence>
<evidence type="ECO:0000256" key="1">
    <source>
        <dbReference type="ARBA" id="ARBA00001946"/>
    </source>
</evidence>
<dbReference type="SUPFAM" id="SSF53784">
    <property type="entry name" value="Phosphofructokinase"/>
    <property type="match status" value="2"/>
</dbReference>
<dbReference type="Proteomes" id="UP000472265">
    <property type="component" value="Chromosome 21"/>
</dbReference>
<evidence type="ECO:0000259" key="14">
    <source>
        <dbReference type="Pfam" id="PF00365"/>
    </source>
</evidence>
<dbReference type="PROSITE" id="PS00433">
    <property type="entry name" value="PHOSPHOFRUCTOKINASE"/>
    <property type="match status" value="2"/>
</dbReference>
<keyword evidence="9 13" id="KW-0067">ATP-binding</keyword>
<dbReference type="GO" id="GO:0005524">
    <property type="term" value="F:ATP binding"/>
    <property type="evidence" value="ECO:0007669"/>
    <property type="project" value="UniProtKB-KW"/>
</dbReference>
<dbReference type="InterPro" id="IPR022953">
    <property type="entry name" value="ATP_PFK"/>
</dbReference>
<evidence type="ECO:0000256" key="6">
    <source>
        <dbReference type="ARBA" id="ARBA00022723"/>
    </source>
</evidence>
<dbReference type="GO" id="GO:0006002">
    <property type="term" value="P:fructose 6-phosphate metabolic process"/>
    <property type="evidence" value="ECO:0007669"/>
    <property type="project" value="InterPro"/>
</dbReference>
<keyword evidence="11 13" id="KW-0324">Glycolysis</keyword>
<evidence type="ECO:0000256" key="12">
    <source>
        <dbReference type="ARBA" id="ARBA00048070"/>
    </source>
</evidence>
<dbReference type="EC" id="2.7.1.11" evidence="13"/>
<evidence type="ECO:0000313" key="15">
    <source>
        <dbReference type="Ensembl" id="ENSSAUP00010068823.1"/>
    </source>
</evidence>
<dbReference type="GO" id="GO:0070095">
    <property type="term" value="F:fructose-6-phosphate binding"/>
    <property type="evidence" value="ECO:0007669"/>
    <property type="project" value="TreeGrafter"/>
</dbReference>
<dbReference type="InterPro" id="IPR035966">
    <property type="entry name" value="PKF_sf"/>
</dbReference>
<dbReference type="InterPro" id="IPR015912">
    <property type="entry name" value="Phosphofructokinase_CS"/>
</dbReference>
<dbReference type="GO" id="GO:0061621">
    <property type="term" value="P:canonical glycolysis"/>
    <property type="evidence" value="ECO:0007669"/>
    <property type="project" value="TreeGrafter"/>
</dbReference>
<dbReference type="GO" id="GO:0005945">
    <property type="term" value="C:6-phosphofructokinase complex"/>
    <property type="evidence" value="ECO:0007669"/>
    <property type="project" value="TreeGrafter"/>
</dbReference>
<evidence type="ECO:0000313" key="16">
    <source>
        <dbReference type="Proteomes" id="UP000472265"/>
    </source>
</evidence>
<keyword evidence="16" id="KW-1185">Reference proteome</keyword>
<feature type="domain" description="Phosphofructokinase" evidence="14">
    <location>
        <begin position="460"/>
        <end position="521"/>
    </location>
</feature>
<evidence type="ECO:0000256" key="10">
    <source>
        <dbReference type="ARBA" id="ARBA00022842"/>
    </source>
</evidence>
<keyword evidence="6" id="KW-0479">Metal-binding</keyword>
<reference evidence="15" key="2">
    <citation type="submission" date="2025-08" db="UniProtKB">
        <authorList>
            <consortium name="Ensembl"/>
        </authorList>
    </citation>
    <scope>IDENTIFICATION</scope>
</reference>
<evidence type="ECO:0000256" key="13">
    <source>
        <dbReference type="PIRNR" id="PIRNR000533"/>
    </source>
</evidence>
<dbReference type="GeneTree" id="ENSGT00940000155002"/>
<dbReference type="UniPathway" id="UPA00109">
    <property type="reaction ID" value="UER00182"/>
</dbReference>
<evidence type="ECO:0000256" key="3">
    <source>
        <dbReference type="ARBA" id="ARBA00022490"/>
    </source>
</evidence>
<comment type="catalytic activity">
    <reaction evidence="12 13">
        <text>beta-D-fructose 6-phosphate + ATP = beta-D-fructose 1,6-bisphosphate + ADP + H(+)</text>
        <dbReference type="Rhea" id="RHEA:16109"/>
        <dbReference type="ChEBI" id="CHEBI:15378"/>
        <dbReference type="ChEBI" id="CHEBI:30616"/>
        <dbReference type="ChEBI" id="CHEBI:32966"/>
        <dbReference type="ChEBI" id="CHEBI:57634"/>
        <dbReference type="ChEBI" id="CHEBI:456216"/>
        <dbReference type="EC" id="2.7.1.11"/>
    </reaction>
</comment>
<feature type="domain" description="Phosphofructokinase" evidence="14">
    <location>
        <begin position="77"/>
        <end position="372"/>
    </location>
</feature>
<dbReference type="PANTHER" id="PTHR13697">
    <property type="entry name" value="PHOSPHOFRUCTOKINASE"/>
    <property type="match status" value="1"/>
</dbReference>
<dbReference type="FunFam" id="3.40.50.450:FF:000043">
    <property type="entry name" value="ATP-dependent 6-phosphofructokinase, platelet type"/>
    <property type="match status" value="1"/>
</dbReference>
<keyword evidence="4" id="KW-0021">Allosteric enzyme</keyword>
<dbReference type="FunFam" id="3.40.50.460:FF:000003">
    <property type="entry name" value="ATP-dependent 6-phosphofructokinase"/>
    <property type="match status" value="1"/>
</dbReference>
<reference evidence="15" key="1">
    <citation type="submission" date="2021-04" db="EMBL/GenBank/DDBJ databases">
        <authorList>
            <consortium name="Wellcome Sanger Institute Data Sharing"/>
        </authorList>
    </citation>
    <scope>NUCLEOTIDE SEQUENCE [LARGE SCALE GENOMIC DNA]</scope>
</reference>
<gene>
    <name evidence="15" type="primary">PFKP</name>
    <name evidence="15" type="synonym">pfkp</name>
</gene>
<dbReference type="GO" id="GO:0046872">
    <property type="term" value="F:metal ion binding"/>
    <property type="evidence" value="ECO:0007669"/>
    <property type="project" value="UniProtKB-KW"/>
</dbReference>
<dbReference type="Ensembl" id="ENSSAUT00010072026.1">
    <property type="protein sequence ID" value="ENSSAUP00010068823.1"/>
    <property type="gene ID" value="ENSSAUG00010026353.1"/>
</dbReference>
<dbReference type="Gene3D" id="3.40.50.450">
    <property type="match status" value="3"/>
</dbReference>
<dbReference type="PRINTS" id="PR00476">
    <property type="entry name" value="PHFRCTKINASE"/>
</dbReference>
<dbReference type="FunFam" id="3.40.50.450:FF:000064">
    <property type="entry name" value="Phosphofructokinase, platelet b"/>
    <property type="match status" value="1"/>
</dbReference>
<keyword evidence="5 13" id="KW-0808">Transferase</keyword>
<dbReference type="InterPro" id="IPR000023">
    <property type="entry name" value="Phosphofructokinase_dom"/>
</dbReference>
<dbReference type="PIRSF" id="PIRSF000533">
    <property type="entry name" value="ATP_PFK_euk"/>
    <property type="match status" value="1"/>
</dbReference>
<keyword evidence="7 13" id="KW-0547">Nucleotide-binding</keyword>
<evidence type="ECO:0000256" key="7">
    <source>
        <dbReference type="ARBA" id="ARBA00022741"/>
    </source>
</evidence>
<dbReference type="AlphaFoldDB" id="A0A671Z1G9"/>
<dbReference type="GO" id="GO:0016208">
    <property type="term" value="F:AMP binding"/>
    <property type="evidence" value="ECO:0007669"/>
    <property type="project" value="TreeGrafter"/>
</dbReference>
<comment type="pathway">
    <text evidence="2 13">Carbohydrate degradation; glycolysis; D-glyceraldehyde 3-phosphate and glycerone phosphate from D-glucose: step 3/4.</text>
</comment>
<comment type="cofactor">
    <cofactor evidence="1">
        <name>Mg(2+)</name>
        <dbReference type="ChEBI" id="CHEBI:18420"/>
    </cofactor>
</comment>
<dbReference type="Gene3D" id="3.40.50.460">
    <property type="entry name" value="Phosphofructokinase domain"/>
    <property type="match status" value="2"/>
</dbReference>
<organism evidence="15 16">
    <name type="scientific">Sparus aurata</name>
    <name type="common">Gilthead sea bream</name>
    <dbReference type="NCBI Taxonomy" id="8175"/>
    <lineage>
        <taxon>Eukaryota</taxon>
        <taxon>Metazoa</taxon>
        <taxon>Chordata</taxon>
        <taxon>Craniata</taxon>
        <taxon>Vertebrata</taxon>
        <taxon>Euteleostomi</taxon>
        <taxon>Actinopterygii</taxon>
        <taxon>Neopterygii</taxon>
        <taxon>Teleostei</taxon>
        <taxon>Neoteleostei</taxon>
        <taxon>Acanthomorphata</taxon>
        <taxon>Eupercaria</taxon>
        <taxon>Spariformes</taxon>
        <taxon>Sparidae</taxon>
        <taxon>Sparus</taxon>
    </lineage>
</organism>
<evidence type="ECO:0000256" key="9">
    <source>
        <dbReference type="ARBA" id="ARBA00022840"/>
    </source>
</evidence>
<evidence type="ECO:0000256" key="11">
    <source>
        <dbReference type="ARBA" id="ARBA00023152"/>
    </source>
</evidence>
<comment type="similarity">
    <text evidence="13">Belongs to the phosphofructokinase type A (PFKA) family. ATP-dependent PFK group I subfamily. Eukaryotic two domain clade "E" sub-subfamily.</text>
</comment>
<dbReference type="GO" id="GO:0030388">
    <property type="term" value="P:fructose 1,6-bisphosphate metabolic process"/>
    <property type="evidence" value="ECO:0007669"/>
    <property type="project" value="TreeGrafter"/>
</dbReference>
<evidence type="ECO:0000256" key="2">
    <source>
        <dbReference type="ARBA" id="ARBA00004679"/>
    </source>
</evidence>